<gene>
    <name evidence="3" type="ORF">OPV22_000573</name>
</gene>
<feature type="chain" id="PRO_5043798773" evidence="2">
    <location>
        <begin position="22"/>
        <end position="153"/>
    </location>
</feature>
<evidence type="ECO:0000313" key="4">
    <source>
        <dbReference type="Proteomes" id="UP001222027"/>
    </source>
</evidence>
<dbReference type="SUPFAM" id="SSF53474">
    <property type="entry name" value="alpha/beta-Hydrolases"/>
    <property type="match status" value="1"/>
</dbReference>
<dbReference type="GO" id="GO:0006508">
    <property type="term" value="P:proteolysis"/>
    <property type="evidence" value="ECO:0007669"/>
    <property type="project" value="InterPro"/>
</dbReference>
<dbReference type="InterPro" id="IPR029058">
    <property type="entry name" value="AB_hydrolase_fold"/>
</dbReference>
<dbReference type="Proteomes" id="UP001222027">
    <property type="component" value="Unassembled WGS sequence"/>
</dbReference>
<dbReference type="EMBL" id="JAQQAF010000001">
    <property type="protein sequence ID" value="KAJ8510139.1"/>
    <property type="molecule type" value="Genomic_DNA"/>
</dbReference>
<dbReference type="AlphaFoldDB" id="A0AAV8RJD9"/>
<organism evidence="3 4">
    <name type="scientific">Ensete ventricosum</name>
    <name type="common">Abyssinian banana</name>
    <name type="synonym">Musa ensete</name>
    <dbReference type="NCBI Taxonomy" id="4639"/>
    <lineage>
        <taxon>Eukaryota</taxon>
        <taxon>Viridiplantae</taxon>
        <taxon>Streptophyta</taxon>
        <taxon>Embryophyta</taxon>
        <taxon>Tracheophyta</taxon>
        <taxon>Spermatophyta</taxon>
        <taxon>Magnoliopsida</taxon>
        <taxon>Liliopsida</taxon>
        <taxon>Zingiberales</taxon>
        <taxon>Musaceae</taxon>
        <taxon>Ensete</taxon>
    </lineage>
</organism>
<feature type="signal peptide" evidence="2">
    <location>
        <begin position="1"/>
        <end position="21"/>
    </location>
</feature>
<dbReference type="InterPro" id="IPR001563">
    <property type="entry name" value="Peptidase_S10"/>
</dbReference>
<sequence length="153" mass="17649">MFFMLAISLRWSLMCRPKCLADTDFRQPSSEFLVQKDRVLILPALAAMMLVWMEFPPWVREDQTGSHFKIPTQRQPVYNYPITLWINGGPGCVGLDARLRLIGPFKLEPDLVHSNGQPEVKKNPYPWTKDVLCYIVIEKFHATPTILVMKSKS</sequence>
<dbReference type="Pfam" id="PF00450">
    <property type="entry name" value="Peptidase_S10"/>
    <property type="match status" value="1"/>
</dbReference>
<dbReference type="GO" id="GO:0004185">
    <property type="term" value="F:serine-type carboxypeptidase activity"/>
    <property type="evidence" value="ECO:0007669"/>
    <property type="project" value="InterPro"/>
</dbReference>
<reference evidence="3 4" key="1">
    <citation type="submission" date="2022-12" db="EMBL/GenBank/DDBJ databases">
        <title>Chromosome-scale assembly of the Ensete ventricosum genome.</title>
        <authorList>
            <person name="Dussert Y."/>
            <person name="Stocks J."/>
            <person name="Wendawek A."/>
            <person name="Woldeyes F."/>
            <person name="Nichols R.A."/>
            <person name="Borrell J.S."/>
        </authorList>
    </citation>
    <scope>NUCLEOTIDE SEQUENCE [LARGE SCALE GENOMIC DNA]</scope>
    <source>
        <strain evidence="4">cv. Maze</strain>
        <tissue evidence="3">Seeds</tissue>
    </source>
</reference>
<keyword evidence="4" id="KW-1185">Reference proteome</keyword>
<keyword evidence="2" id="KW-0732">Signal</keyword>
<evidence type="ECO:0000256" key="2">
    <source>
        <dbReference type="SAM" id="SignalP"/>
    </source>
</evidence>
<protein>
    <submittedName>
        <fullName evidence="3">Uncharacterized protein</fullName>
    </submittedName>
</protein>
<proteinExistence type="inferred from homology"/>
<comment type="similarity">
    <text evidence="1">Belongs to the peptidase S10 family.</text>
</comment>
<name>A0AAV8RJD9_ENSVE</name>
<accession>A0AAV8RJD9</accession>
<comment type="caution">
    <text evidence="3">The sequence shown here is derived from an EMBL/GenBank/DDBJ whole genome shotgun (WGS) entry which is preliminary data.</text>
</comment>
<evidence type="ECO:0000313" key="3">
    <source>
        <dbReference type="EMBL" id="KAJ8510139.1"/>
    </source>
</evidence>
<dbReference type="Gene3D" id="3.40.50.1820">
    <property type="entry name" value="alpha/beta hydrolase"/>
    <property type="match status" value="1"/>
</dbReference>
<evidence type="ECO:0000256" key="1">
    <source>
        <dbReference type="ARBA" id="ARBA00009431"/>
    </source>
</evidence>